<dbReference type="PANTHER" id="PTHR48025">
    <property type="entry name" value="OS02G0815200 PROTEIN"/>
    <property type="match status" value="1"/>
</dbReference>
<evidence type="ECO:0000313" key="11">
    <source>
        <dbReference type="EMBL" id="KAH7278979.1"/>
    </source>
</evidence>
<dbReference type="GO" id="GO:1990904">
    <property type="term" value="C:ribonucleoprotein complex"/>
    <property type="evidence" value="ECO:0007669"/>
    <property type="project" value="UniProtKB-KW"/>
</dbReference>
<comment type="subcellular location">
    <subcellularLocation>
        <location evidence="1">Plastid</location>
        <location evidence="1">Chloroplast</location>
    </subcellularLocation>
</comment>
<dbReference type="CDD" id="cd21608">
    <property type="entry name" value="RRM2_NsCP33_like"/>
    <property type="match status" value="1"/>
</dbReference>
<evidence type="ECO:0000259" key="10">
    <source>
        <dbReference type="PROSITE" id="PS50102"/>
    </source>
</evidence>
<dbReference type="InterPro" id="IPR012677">
    <property type="entry name" value="Nucleotide-bd_a/b_plait_sf"/>
</dbReference>
<dbReference type="Gene3D" id="3.30.70.330">
    <property type="match status" value="2"/>
</dbReference>
<evidence type="ECO:0000256" key="2">
    <source>
        <dbReference type="ARBA" id="ARBA00022528"/>
    </source>
</evidence>
<sequence length="296" mass="32304">MACACFSSLNGSLAPATTTRPNLRLTLSQAPRGLQCLRPFDHATVSLSIPRTIYCSRRGFAVVGQAQAELSVGEVQDAEDEDFESGPLEASTDGDVSEEASDSDASPYADSGFKLYVGNLPWSCNSEELAGVFQKVGSVDMVEVIYDRESGRSRGFGFVTMSSLEDCNNAIEKLNGADYAGRTLRVNFPIRNRGEAPPPRPPREQNNVNKLFVGNLSWAIDDATLERLFSEYGTVLEARVINDRETGRSRGFGFVTMSNEDEVNEALNKMDGTVVEGRNLRVNMAGERPASRGDFF</sequence>
<dbReference type="OMA" id="NMAGERP"/>
<evidence type="ECO:0000256" key="3">
    <source>
        <dbReference type="ARBA" id="ARBA00022640"/>
    </source>
</evidence>
<dbReference type="GO" id="GO:0009507">
    <property type="term" value="C:chloroplast"/>
    <property type="evidence" value="ECO:0007669"/>
    <property type="project" value="UniProtKB-SubCell"/>
</dbReference>
<dbReference type="InterPro" id="IPR050502">
    <property type="entry name" value="Euk_RNA-bind_prot"/>
</dbReference>
<feature type="domain" description="RRM" evidence="10">
    <location>
        <begin position="209"/>
        <end position="287"/>
    </location>
</feature>
<dbReference type="PROSITE" id="PS50102">
    <property type="entry name" value="RRM"/>
    <property type="match status" value="2"/>
</dbReference>
<feature type="region of interest" description="Disordered" evidence="9">
    <location>
        <begin position="74"/>
        <end position="106"/>
    </location>
</feature>
<proteinExistence type="predicted"/>
<keyword evidence="3" id="KW-0934">Plastid</keyword>
<dbReference type="InterPro" id="IPR048289">
    <property type="entry name" value="RRM2_NsCP33-like"/>
</dbReference>
<gene>
    <name evidence="11" type="ORF">KP509_38G067800</name>
</gene>
<keyword evidence="4" id="KW-0507">mRNA processing</keyword>
<dbReference type="Pfam" id="PF00076">
    <property type="entry name" value="RRM_1"/>
    <property type="match status" value="2"/>
</dbReference>
<dbReference type="GO" id="GO:0006397">
    <property type="term" value="P:mRNA processing"/>
    <property type="evidence" value="ECO:0007669"/>
    <property type="project" value="UniProtKB-KW"/>
</dbReference>
<evidence type="ECO:0000256" key="6">
    <source>
        <dbReference type="ARBA" id="ARBA00022884"/>
    </source>
</evidence>
<reference evidence="11" key="1">
    <citation type="submission" date="2021-08" db="EMBL/GenBank/DDBJ databases">
        <title>WGS assembly of Ceratopteris richardii.</title>
        <authorList>
            <person name="Marchant D.B."/>
            <person name="Chen G."/>
            <person name="Jenkins J."/>
            <person name="Shu S."/>
            <person name="Leebens-Mack J."/>
            <person name="Grimwood J."/>
            <person name="Schmutz J."/>
            <person name="Soltis P."/>
            <person name="Soltis D."/>
            <person name="Chen Z.-H."/>
        </authorList>
    </citation>
    <scope>NUCLEOTIDE SEQUENCE</scope>
    <source>
        <strain evidence="11">Whitten #5841</strain>
        <tissue evidence="11">Leaf</tissue>
    </source>
</reference>
<dbReference type="AlphaFoldDB" id="A0A8T2Q5J2"/>
<evidence type="ECO:0000256" key="9">
    <source>
        <dbReference type="SAM" id="MobiDB-lite"/>
    </source>
</evidence>
<evidence type="ECO:0000313" key="12">
    <source>
        <dbReference type="Proteomes" id="UP000825935"/>
    </source>
</evidence>
<keyword evidence="2" id="KW-0150">Chloroplast</keyword>
<dbReference type="PANTHER" id="PTHR48025:SF1">
    <property type="entry name" value="RRM DOMAIN-CONTAINING PROTEIN"/>
    <property type="match status" value="1"/>
</dbReference>
<keyword evidence="6 8" id="KW-0694">RNA-binding</keyword>
<keyword evidence="5" id="KW-0677">Repeat</keyword>
<evidence type="ECO:0000256" key="8">
    <source>
        <dbReference type="PROSITE-ProRule" id="PRU00176"/>
    </source>
</evidence>
<dbReference type="Proteomes" id="UP000825935">
    <property type="component" value="Chromosome 38"/>
</dbReference>
<dbReference type="InterPro" id="IPR000504">
    <property type="entry name" value="RRM_dom"/>
</dbReference>
<accession>A0A8T2Q5J2</accession>
<evidence type="ECO:0000256" key="7">
    <source>
        <dbReference type="ARBA" id="ARBA00023274"/>
    </source>
</evidence>
<dbReference type="InterPro" id="IPR035979">
    <property type="entry name" value="RBD_domain_sf"/>
</dbReference>
<keyword evidence="12" id="KW-1185">Reference proteome</keyword>
<dbReference type="EMBL" id="CM035443">
    <property type="protein sequence ID" value="KAH7278979.1"/>
    <property type="molecule type" value="Genomic_DNA"/>
</dbReference>
<dbReference type="GO" id="GO:0003729">
    <property type="term" value="F:mRNA binding"/>
    <property type="evidence" value="ECO:0007669"/>
    <property type="project" value="TreeGrafter"/>
</dbReference>
<evidence type="ECO:0000256" key="5">
    <source>
        <dbReference type="ARBA" id="ARBA00022737"/>
    </source>
</evidence>
<evidence type="ECO:0000256" key="1">
    <source>
        <dbReference type="ARBA" id="ARBA00004229"/>
    </source>
</evidence>
<dbReference type="OrthoDB" id="439808at2759"/>
<comment type="caution">
    <text evidence="11">The sequence shown here is derived from an EMBL/GenBank/DDBJ whole genome shotgun (WGS) entry which is preliminary data.</text>
</comment>
<keyword evidence="7" id="KW-0687">Ribonucleoprotein</keyword>
<protein>
    <recommendedName>
        <fullName evidence="10">RRM domain-containing protein</fullName>
    </recommendedName>
</protein>
<dbReference type="SUPFAM" id="SSF54928">
    <property type="entry name" value="RNA-binding domain, RBD"/>
    <property type="match status" value="2"/>
</dbReference>
<name>A0A8T2Q5J2_CERRI</name>
<dbReference type="SMART" id="SM00360">
    <property type="entry name" value="RRM"/>
    <property type="match status" value="2"/>
</dbReference>
<organism evidence="11 12">
    <name type="scientific">Ceratopteris richardii</name>
    <name type="common">Triangle waterfern</name>
    <dbReference type="NCBI Taxonomy" id="49495"/>
    <lineage>
        <taxon>Eukaryota</taxon>
        <taxon>Viridiplantae</taxon>
        <taxon>Streptophyta</taxon>
        <taxon>Embryophyta</taxon>
        <taxon>Tracheophyta</taxon>
        <taxon>Polypodiopsida</taxon>
        <taxon>Polypodiidae</taxon>
        <taxon>Polypodiales</taxon>
        <taxon>Pteridineae</taxon>
        <taxon>Pteridaceae</taxon>
        <taxon>Parkerioideae</taxon>
        <taxon>Ceratopteris</taxon>
    </lineage>
</organism>
<evidence type="ECO:0000256" key="4">
    <source>
        <dbReference type="ARBA" id="ARBA00022664"/>
    </source>
</evidence>
<feature type="domain" description="RRM" evidence="10">
    <location>
        <begin position="113"/>
        <end position="191"/>
    </location>
</feature>